<evidence type="ECO:0000256" key="1">
    <source>
        <dbReference type="ARBA" id="ARBA00004202"/>
    </source>
</evidence>
<gene>
    <name evidence="8" type="ORF">SAMN05216389_10356</name>
</gene>
<keyword evidence="9" id="KW-1185">Reference proteome</keyword>
<dbReference type="InterPro" id="IPR007554">
    <property type="entry name" value="Glycerophosphate_synth"/>
</dbReference>
<evidence type="ECO:0000313" key="8">
    <source>
        <dbReference type="EMBL" id="SES88632.1"/>
    </source>
</evidence>
<dbReference type="Gene3D" id="3.40.50.12580">
    <property type="match status" value="2"/>
</dbReference>
<dbReference type="RefSeq" id="WP_090867313.1">
    <property type="nucleotide sequence ID" value="NZ_FOHE01000003.1"/>
</dbReference>
<comment type="subcellular location">
    <subcellularLocation>
        <location evidence="1">Cell membrane</location>
        <topology evidence="1">Peripheral membrane protein</topology>
    </subcellularLocation>
</comment>
<dbReference type="InterPro" id="IPR041038">
    <property type="entry name" value="TarS_C1"/>
</dbReference>
<sequence length="1107" mass="131682">MLSFFKRKKKRPKPKLKHQLKIEQSKQALSIQGMLSKEEYLVSELWLFPRKSLDGFLIDSTQPSNSFVFHAPLDKLMEKFRSNEELIYDWYFKVTVPYDMLSEVKKKDKNVKLIDQGDELVAEYFMRLGKFQYSEINIPTFYHEQEDTLINYVTKKGNLSLVYNDEPNTPTKLQIDGFKRRKGLLQLEGKIFTRNSKILSSELVLKGRDTLVEFTSTKTEFTHQGDIVEKKYGLNRYLYKAEIDLATASNGRVLEEDVYDLYFKLVMHDMREPKYVRIGRPTFKAKFFLNDLYAKDNKEAAVIRPYYTFKKRNLSLEVYTFPVETYNYLRRIMRWAWLIRLLNKNKNVWLVGERVYKAQDTGLAFFKYLRTQHPDKNVYYVIDKNSPEKKNVEKYGNVLDFKSKQHILNTIIAKKIISSHHPDYIYPIRTNIFKSKIKADKIFLQHGVMGTKNMVANYGKNAPDFDVDFFLVSSEFEKDIIINDFDYHPDNVFVTGLSRFDTLFANDVPLKKQVLIIPTWRDWIVTDEAFIESEYYDRYKELINSERFHKLATEHGFEILFCLHPNMQKFSRYFENDFVKVISQGEVDVQHLLKESALMITDYSSVGFDFSFLYKPVIYYQFDRERFIGKRPSHLDLDQDLPGEIGFEQEEILDLVQKYATNEFAMKEEYRKRADKFIAHRDRNSSERIFQVVVNNEEKHPIIANPKYPMLKAGFYRKFRKSKLYYPTIKAFYNIGRRVIPVDPKLILFESGLGKQYSDSPRMIYEEILHRNMDYKKVWVYNKKHRFSDPNTKRIKRLTPAYFYYLLRSKYWVNNQNFPTYIKKRPQTTYLQTWHGTPLKKMLFDLTEVHGRSDDYVNRVSNAVKNWDYLISPSRYATNAFKSAFQYNGKVLEIGYPRNDIFYNEERFEVIDSVKTQLGIPKEKKVILYAPTFRDYQTSKKNKFKLDLQLDLEKLQAELGEEYVLVLRMHSLISNKISIDEELECFVINASNYGDIQELYLVTDILITDYSSVMFDFANTKNPMLFYTYDFELYRDNIRGFYMDFEEEAPGPLVFDTDEIIEKVKTINQVEVDYEQKYRAFREKYCSLEDGFASKRVVDAVFTESKK</sequence>
<keyword evidence="4 8" id="KW-0808">Transferase</keyword>
<organism evidence="8 9">
    <name type="scientific">Oceanobacillus limi</name>
    <dbReference type="NCBI Taxonomy" id="930131"/>
    <lineage>
        <taxon>Bacteria</taxon>
        <taxon>Bacillati</taxon>
        <taxon>Bacillota</taxon>
        <taxon>Bacilli</taxon>
        <taxon>Bacillales</taxon>
        <taxon>Bacillaceae</taxon>
        <taxon>Oceanobacillus</taxon>
    </lineage>
</organism>
<dbReference type="GO" id="GO:0005886">
    <property type="term" value="C:plasma membrane"/>
    <property type="evidence" value="ECO:0007669"/>
    <property type="project" value="UniProtKB-SubCell"/>
</dbReference>
<comment type="similarity">
    <text evidence="2">Belongs to the CDP-glycerol glycerophosphotransferase family.</text>
</comment>
<dbReference type="STRING" id="930131.SAMN05216389_10356"/>
<dbReference type="SUPFAM" id="SSF53756">
    <property type="entry name" value="UDP-Glycosyltransferase/glycogen phosphorylase"/>
    <property type="match status" value="2"/>
</dbReference>
<keyword evidence="3" id="KW-1003">Cell membrane</keyword>
<dbReference type="InterPro" id="IPR043149">
    <property type="entry name" value="TagF_N"/>
</dbReference>
<proteinExistence type="inferred from homology"/>
<accession>A0A1I0A3B3</accession>
<dbReference type="Gene3D" id="3.40.50.11820">
    <property type="match status" value="2"/>
</dbReference>
<dbReference type="InterPro" id="IPR043148">
    <property type="entry name" value="TagF_C"/>
</dbReference>
<dbReference type="InterPro" id="IPR051612">
    <property type="entry name" value="Teichoic_Acid_Biosynth"/>
</dbReference>
<evidence type="ECO:0000256" key="5">
    <source>
        <dbReference type="ARBA" id="ARBA00022944"/>
    </source>
</evidence>
<evidence type="ECO:0000256" key="4">
    <source>
        <dbReference type="ARBA" id="ARBA00022679"/>
    </source>
</evidence>
<keyword evidence="5" id="KW-0777">Teichoic acid biosynthesis</keyword>
<dbReference type="GO" id="GO:0019350">
    <property type="term" value="P:teichoic acid biosynthetic process"/>
    <property type="evidence" value="ECO:0007669"/>
    <property type="project" value="UniProtKB-KW"/>
</dbReference>
<evidence type="ECO:0000313" key="9">
    <source>
        <dbReference type="Proteomes" id="UP000198618"/>
    </source>
</evidence>
<evidence type="ECO:0000256" key="6">
    <source>
        <dbReference type="ARBA" id="ARBA00023136"/>
    </source>
</evidence>
<keyword evidence="6" id="KW-0472">Membrane</keyword>
<dbReference type="OrthoDB" id="9811865at2"/>
<dbReference type="PANTHER" id="PTHR37316">
    <property type="entry name" value="TEICHOIC ACID GLYCEROL-PHOSPHATE PRIMASE"/>
    <property type="match status" value="1"/>
</dbReference>
<reference evidence="8 9" key="1">
    <citation type="submission" date="2016-10" db="EMBL/GenBank/DDBJ databases">
        <authorList>
            <person name="de Groot N.N."/>
        </authorList>
    </citation>
    <scope>NUCLEOTIDE SEQUENCE [LARGE SCALE GENOMIC DNA]</scope>
    <source>
        <strain evidence="8 9">IBRC-M 10780</strain>
    </source>
</reference>
<dbReference type="Pfam" id="PF18674">
    <property type="entry name" value="TarS_C1"/>
    <property type="match status" value="1"/>
</dbReference>
<dbReference type="Proteomes" id="UP000198618">
    <property type="component" value="Unassembled WGS sequence"/>
</dbReference>
<dbReference type="GO" id="GO:0047355">
    <property type="term" value="F:CDP-glycerol glycerophosphotransferase activity"/>
    <property type="evidence" value="ECO:0007669"/>
    <property type="project" value="InterPro"/>
</dbReference>
<dbReference type="AlphaFoldDB" id="A0A1I0A3B3"/>
<evidence type="ECO:0000256" key="3">
    <source>
        <dbReference type="ARBA" id="ARBA00022475"/>
    </source>
</evidence>
<dbReference type="Pfam" id="PF04464">
    <property type="entry name" value="Glyphos_transf"/>
    <property type="match status" value="2"/>
</dbReference>
<dbReference type="EMBL" id="FOHE01000003">
    <property type="protein sequence ID" value="SES88632.1"/>
    <property type="molecule type" value="Genomic_DNA"/>
</dbReference>
<feature type="domain" description="TarS C-terminal" evidence="7">
    <location>
        <begin position="172"/>
        <end position="318"/>
    </location>
</feature>
<name>A0A1I0A3B3_9BACI</name>
<protein>
    <submittedName>
        <fullName evidence="8">CDP-glycerol glycerophosphotransferase</fullName>
    </submittedName>
</protein>
<evidence type="ECO:0000256" key="2">
    <source>
        <dbReference type="ARBA" id="ARBA00010488"/>
    </source>
</evidence>
<evidence type="ECO:0000259" key="7">
    <source>
        <dbReference type="Pfam" id="PF18674"/>
    </source>
</evidence>
<dbReference type="PANTHER" id="PTHR37316:SF3">
    <property type="entry name" value="TEICHOIC ACID GLYCEROL-PHOSPHATE TRANSFERASE"/>
    <property type="match status" value="1"/>
</dbReference>